<organism evidence="8 9">
    <name type="scientific">Trichoderma arundinaceum</name>
    <dbReference type="NCBI Taxonomy" id="490622"/>
    <lineage>
        <taxon>Eukaryota</taxon>
        <taxon>Fungi</taxon>
        <taxon>Dikarya</taxon>
        <taxon>Ascomycota</taxon>
        <taxon>Pezizomycotina</taxon>
        <taxon>Sordariomycetes</taxon>
        <taxon>Hypocreomycetidae</taxon>
        <taxon>Hypocreales</taxon>
        <taxon>Hypocreaceae</taxon>
        <taxon>Trichoderma</taxon>
    </lineage>
</organism>
<feature type="domain" description="VOC" evidence="7">
    <location>
        <begin position="699"/>
        <end position="826"/>
    </location>
</feature>
<feature type="domain" description="VOC" evidence="7">
    <location>
        <begin position="553"/>
        <end position="660"/>
    </location>
</feature>
<evidence type="ECO:0000256" key="2">
    <source>
        <dbReference type="ARBA" id="ARBA00008974"/>
    </source>
</evidence>
<dbReference type="InterPro" id="IPR045225">
    <property type="entry name" value="Uracil/uridine/allantoin_perm"/>
</dbReference>
<dbReference type="Gene3D" id="3.10.180.10">
    <property type="entry name" value="2,3-Dihydroxybiphenyl 1,2-Dioxygenase, domain 1"/>
    <property type="match status" value="2"/>
</dbReference>
<dbReference type="GO" id="GO:0005886">
    <property type="term" value="C:plasma membrane"/>
    <property type="evidence" value="ECO:0007669"/>
    <property type="project" value="TreeGrafter"/>
</dbReference>
<protein>
    <submittedName>
        <fullName evidence="8">Metapyrocatechase 2</fullName>
    </submittedName>
</protein>
<proteinExistence type="inferred from homology"/>
<evidence type="ECO:0000256" key="6">
    <source>
        <dbReference type="SAM" id="Phobius"/>
    </source>
</evidence>
<comment type="similarity">
    <text evidence="2">Belongs to the purine-cytosine permease (2.A.39) family.</text>
</comment>
<dbReference type="Pfam" id="PF02133">
    <property type="entry name" value="Transp_cyt_pur"/>
    <property type="match status" value="1"/>
</dbReference>
<dbReference type="PANTHER" id="PTHR30618">
    <property type="entry name" value="NCS1 FAMILY PURINE/PYRIMIDINE TRANSPORTER"/>
    <property type="match status" value="1"/>
</dbReference>
<dbReference type="AlphaFoldDB" id="A0A395NEH6"/>
<feature type="transmembrane region" description="Helical" evidence="6">
    <location>
        <begin position="48"/>
        <end position="70"/>
    </location>
</feature>
<feature type="transmembrane region" description="Helical" evidence="6">
    <location>
        <begin position="338"/>
        <end position="358"/>
    </location>
</feature>
<dbReference type="InterPro" id="IPR029068">
    <property type="entry name" value="Glyas_Bleomycin-R_OHBP_Dase"/>
</dbReference>
<comment type="subcellular location">
    <subcellularLocation>
        <location evidence="1">Membrane</location>
        <topology evidence="1">Multi-pass membrane protein</topology>
    </subcellularLocation>
</comment>
<evidence type="ECO:0000259" key="7">
    <source>
        <dbReference type="PROSITE" id="PS51819"/>
    </source>
</evidence>
<comment type="caution">
    <text evidence="8">The sequence shown here is derived from an EMBL/GenBank/DDBJ whole genome shotgun (WGS) entry which is preliminary data.</text>
</comment>
<dbReference type="Proteomes" id="UP000266272">
    <property type="component" value="Unassembled WGS sequence"/>
</dbReference>
<keyword evidence="4 6" id="KW-1133">Transmembrane helix</keyword>
<evidence type="ECO:0000256" key="3">
    <source>
        <dbReference type="ARBA" id="ARBA00022692"/>
    </source>
</evidence>
<dbReference type="PANTHER" id="PTHR30618:SF15">
    <property type="entry name" value="NICOTINAMIDE RIBOSIDE TRANSPORTER 1-RELATED"/>
    <property type="match status" value="1"/>
</dbReference>
<feature type="transmembrane region" description="Helical" evidence="6">
    <location>
        <begin position="182"/>
        <end position="201"/>
    </location>
</feature>
<dbReference type="InterPro" id="IPR037523">
    <property type="entry name" value="VOC_core"/>
</dbReference>
<keyword evidence="3 6" id="KW-0812">Transmembrane</keyword>
<feature type="transmembrane region" description="Helical" evidence="6">
    <location>
        <begin position="113"/>
        <end position="134"/>
    </location>
</feature>
<name>A0A395NEH6_TRIAR</name>
<keyword evidence="5 6" id="KW-0472">Membrane</keyword>
<evidence type="ECO:0000256" key="5">
    <source>
        <dbReference type="ARBA" id="ARBA00023136"/>
    </source>
</evidence>
<dbReference type="Pfam" id="PF00903">
    <property type="entry name" value="Glyoxalase"/>
    <property type="match status" value="1"/>
</dbReference>
<evidence type="ECO:0000313" key="9">
    <source>
        <dbReference type="Proteomes" id="UP000266272"/>
    </source>
</evidence>
<feature type="transmembrane region" description="Helical" evidence="6">
    <location>
        <begin position="221"/>
        <end position="241"/>
    </location>
</feature>
<evidence type="ECO:0000313" key="8">
    <source>
        <dbReference type="EMBL" id="RFU74227.1"/>
    </source>
</evidence>
<evidence type="ECO:0000256" key="1">
    <source>
        <dbReference type="ARBA" id="ARBA00004141"/>
    </source>
</evidence>
<feature type="transmembrane region" description="Helical" evidence="6">
    <location>
        <begin position="141"/>
        <end position="162"/>
    </location>
</feature>
<dbReference type="CDD" id="cd07257">
    <property type="entry name" value="THT_oxygenase_C"/>
    <property type="match status" value="1"/>
</dbReference>
<evidence type="ECO:0000256" key="4">
    <source>
        <dbReference type="ARBA" id="ARBA00022989"/>
    </source>
</evidence>
<sequence length="859" mass="95631">MSTRWAAVKHKLECPKDEDANYGNTTWCNRDLIPIPPDRRTFHMWSYLGYWTVSGSNLSAWSLGSTLLAFGLSPAEAIGVLAFWGAQATRVTLGAIIPGLAHMRNSFSESSHLATNDFIGLVIWMCAFVPAILIRPEKLQIPFVICFFLFCGSCFGILIWSVSAANGVGELFHTRKDAPNKGWAFMFGITAVLGAWGSGTLGQSDWTRYAKTKHSPTLSQLIATPLTITVTAVIGIIATSASNHILGGEILWNPIYLLAAVQEHYHSGPGVRAAVFFAGLGVVASQLSISIVLNSMSTGMDLAGLWPKYINIRRGSYVMMVVGIATQPWQLLVTASKFLTVLSGFGVFMGPLTGILLADYHIHWRRKLQLNDLYVGNKSSAYWYQHGFNWRPFVVFTLCMWPGLPGLVATANGYTDKKYQNWIHLYNISFLIGLAISFVLFTAINYFFPVGVLANEALFLSGEALDELSGMTGKKEQMEVVGADKSENDSSEVFLEIITTHNEQPALKNPTLTNFNAGASVPDTEANGPNGQSIAEWRRKHGIDPSQQIRTVRLVHMRYQHPDLKSISTFLHDFGMRAVEETEDRVWFRGYGVDQYVYYAQKGPKKFLGGTFEVETYDDLVKASKLKGAGPIQPLDDAPGGGSLVTAFDPEGLPINFIYGQEPAKIGKMPERLIVNFEADKPRRRKFQRFDEGPAAVHKLGHYGLCVQNFAEQLDWYTHNFNFTPTDLLYVRDENNIKQDVAVFAHVDRGNDYVDHHTIFLSKGHTSHVHHCSFEIHDFDTQQLGHQWLADKGYKSVWGVGRHILGSQIFDYWWDTTGNMIEHYADGDLVNEDTPIGHLPAGNESLAVWGPEVPKAFLD</sequence>
<dbReference type="SUPFAM" id="SSF54593">
    <property type="entry name" value="Glyoxalase/Bleomycin resistance protein/Dihydroxybiphenyl dioxygenase"/>
    <property type="match status" value="1"/>
</dbReference>
<accession>A0A395NEH6</accession>
<feature type="transmembrane region" description="Helical" evidence="6">
    <location>
        <begin position="273"/>
        <end position="294"/>
    </location>
</feature>
<feature type="transmembrane region" description="Helical" evidence="6">
    <location>
        <begin position="425"/>
        <end position="448"/>
    </location>
</feature>
<dbReference type="FunFam" id="3.10.180.10:FF:000034">
    <property type="entry name" value="Glyoxalase/Bleomycin resistance protein/Dihydroxybiphenyl dioxygenase"/>
    <property type="match status" value="1"/>
</dbReference>
<keyword evidence="9" id="KW-1185">Reference proteome</keyword>
<dbReference type="GO" id="GO:0015205">
    <property type="term" value="F:nucleobase transmembrane transporter activity"/>
    <property type="evidence" value="ECO:0007669"/>
    <property type="project" value="TreeGrafter"/>
</dbReference>
<gene>
    <name evidence="8" type="ORF">TARUN_8017</name>
</gene>
<dbReference type="InterPro" id="IPR004360">
    <property type="entry name" value="Glyas_Fos-R_dOase_dom"/>
</dbReference>
<dbReference type="PROSITE" id="PS51819">
    <property type="entry name" value="VOC"/>
    <property type="match status" value="2"/>
</dbReference>
<dbReference type="EMBL" id="PXOA01000555">
    <property type="protein sequence ID" value="RFU74227.1"/>
    <property type="molecule type" value="Genomic_DNA"/>
</dbReference>
<dbReference type="InterPro" id="IPR001248">
    <property type="entry name" value="Pur-cyt_permease"/>
</dbReference>
<dbReference type="OrthoDB" id="3360610at2759"/>
<reference evidence="8 9" key="1">
    <citation type="journal article" date="2018" name="PLoS Pathog.">
        <title>Evolution of structural diversity of trichothecenes, a family of toxins produced by plant pathogenic and entomopathogenic fungi.</title>
        <authorList>
            <person name="Proctor R.H."/>
            <person name="McCormick S.P."/>
            <person name="Kim H.S."/>
            <person name="Cardoza R.E."/>
            <person name="Stanley A.M."/>
            <person name="Lindo L."/>
            <person name="Kelly A."/>
            <person name="Brown D.W."/>
            <person name="Lee T."/>
            <person name="Vaughan M.M."/>
            <person name="Alexander N.J."/>
            <person name="Busman M."/>
            <person name="Gutierrez S."/>
        </authorList>
    </citation>
    <scope>NUCLEOTIDE SEQUENCE [LARGE SCALE GENOMIC DNA]</scope>
    <source>
        <strain evidence="8 9">IBT 40837</strain>
    </source>
</reference>
<dbReference type="Gene3D" id="1.10.4160.10">
    <property type="entry name" value="Hydantoin permease"/>
    <property type="match status" value="2"/>
</dbReference>